<keyword evidence="2" id="KW-1185">Reference proteome</keyword>
<protein>
    <submittedName>
        <fullName evidence="1">Uncharacterized protein</fullName>
    </submittedName>
</protein>
<comment type="caution">
    <text evidence="1">The sequence shown here is derived from an EMBL/GenBank/DDBJ whole genome shotgun (WGS) entry which is preliminary data.</text>
</comment>
<organism evidence="1 2">
    <name type="scientific">Brachionus plicatilis</name>
    <name type="common">Marine rotifer</name>
    <name type="synonym">Brachionus muelleri</name>
    <dbReference type="NCBI Taxonomy" id="10195"/>
    <lineage>
        <taxon>Eukaryota</taxon>
        <taxon>Metazoa</taxon>
        <taxon>Spiralia</taxon>
        <taxon>Gnathifera</taxon>
        <taxon>Rotifera</taxon>
        <taxon>Eurotatoria</taxon>
        <taxon>Monogononta</taxon>
        <taxon>Pseudotrocha</taxon>
        <taxon>Ploima</taxon>
        <taxon>Brachionidae</taxon>
        <taxon>Brachionus</taxon>
    </lineage>
</organism>
<dbReference type="Proteomes" id="UP000276133">
    <property type="component" value="Unassembled WGS sequence"/>
</dbReference>
<proteinExistence type="predicted"/>
<name>A0A3M7RVW9_BRAPC</name>
<evidence type="ECO:0000313" key="2">
    <source>
        <dbReference type="Proteomes" id="UP000276133"/>
    </source>
</evidence>
<dbReference type="EMBL" id="REGN01002516">
    <property type="protein sequence ID" value="RNA27622.1"/>
    <property type="molecule type" value="Genomic_DNA"/>
</dbReference>
<accession>A0A3M7RVW9</accession>
<evidence type="ECO:0000313" key="1">
    <source>
        <dbReference type="EMBL" id="RNA27622.1"/>
    </source>
</evidence>
<gene>
    <name evidence="1" type="ORF">BpHYR1_006144</name>
</gene>
<dbReference type="AlphaFoldDB" id="A0A3M7RVW9"/>
<sequence>MRTICFLYVVYIENPQRIFPSSVGRRPSLAGPNAAKIRRPGRRSKIWTAKLAGKIKDGRPNVRPNLKRTVLHLAVRLCFERPTQRSKFLTAGLAAKVAVRLYNRPSRRSCSRFKKFLAASMAVCTVPNTIS</sequence>
<reference evidence="1 2" key="1">
    <citation type="journal article" date="2018" name="Sci. Rep.">
        <title>Genomic signatures of local adaptation to the degree of environmental predictability in rotifers.</title>
        <authorList>
            <person name="Franch-Gras L."/>
            <person name="Hahn C."/>
            <person name="Garcia-Roger E.M."/>
            <person name="Carmona M.J."/>
            <person name="Serra M."/>
            <person name="Gomez A."/>
        </authorList>
    </citation>
    <scope>NUCLEOTIDE SEQUENCE [LARGE SCALE GENOMIC DNA]</scope>
    <source>
        <strain evidence="1">HYR1</strain>
    </source>
</reference>